<dbReference type="PANTHER" id="PTHR30480">
    <property type="entry name" value="BETA-HEXOSAMINIDASE-RELATED"/>
    <property type="match status" value="1"/>
</dbReference>
<evidence type="ECO:0000313" key="8">
    <source>
        <dbReference type="Proteomes" id="UP000566324"/>
    </source>
</evidence>
<dbReference type="AlphaFoldDB" id="A0A7W7F8N5"/>
<name>A0A7W7F8N5_9SPHN</name>
<evidence type="ECO:0000256" key="5">
    <source>
        <dbReference type="ARBA" id="ARBA00023295"/>
    </source>
</evidence>
<accession>A0A7W7F8N5</accession>
<dbReference type="EMBL" id="JACHNZ010000013">
    <property type="protein sequence ID" value="MBB4631838.1"/>
    <property type="molecule type" value="Genomic_DNA"/>
</dbReference>
<dbReference type="RefSeq" id="WP_184067252.1">
    <property type="nucleotide sequence ID" value="NZ_JACHNZ010000013.1"/>
</dbReference>
<comment type="caution">
    <text evidence="7">The sequence shown here is derived from an EMBL/GenBank/DDBJ whole genome shotgun (WGS) entry which is preliminary data.</text>
</comment>
<dbReference type="InterPro" id="IPR036962">
    <property type="entry name" value="Glyco_hydro_3_N_sf"/>
</dbReference>
<reference evidence="7 8" key="1">
    <citation type="submission" date="2020-08" db="EMBL/GenBank/DDBJ databases">
        <title>Genomic Encyclopedia of Type Strains, Phase IV (KMG-IV): sequencing the most valuable type-strain genomes for metagenomic binning, comparative biology and taxonomic classification.</title>
        <authorList>
            <person name="Goeker M."/>
        </authorList>
    </citation>
    <scope>NUCLEOTIDE SEQUENCE [LARGE SCALE GENOMIC DNA]</scope>
    <source>
        <strain evidence="7 8">DSM 17328</strain>
    </source>
</reference>
<dbReference type="Proteomes" id="UP000566324">
    <property type="component" value="Unassembled WGS sequence"/>
</dbReference>
<dbReference type="InterPro" id="IPR001764">
    <property type="entry name" value="Glyco_hydro_3_N"/>
</dbReference>
<evidence type="ECO:0000256" key="2">
    <source>
        <dbReference type="ARBA" id="ARBA00005336"/>
    </source>
</evidence>
<organism evidence="7 8">
    <name type="scientific">Sphingosinicella soli</name>
    <dbReference type="NCBI Taxonomy" id="333708"/>
    <lineage>
        <taxon>Bacteria</taxon>
        <taxon>Pseudomonadati</taxon>
        <taxon>Pseudomonadota</taxon>
        <taxon>Alphaproteobacteria</taxon>
        <taxon>Sphingomonadales</taxon>
        <taxon>Sphingosinicellaceae</taxon>
        <taxon>Sphingosinicella</taxon>
    </lineage>
</organism>
<dbReference type="GO" id="GO:0005975">
    <property type="term" value="P:carbohydrate metabolic process"/>
    <property type="evidence" value="ECO:0007669"/>
    <property type="project" value="InterPro"/>
</dbReference>
<evidence type="ECO:0000259" key="6">
    <source>
        <dbReference type="Pfam" id="PF00933"/>
    </source>
</evidence>
<evidence type="ECO:0000256" key="4">
    <source>
        <dbReference type="ARBA" id="ARBA00022801"/>
    </source>
</evidence>
<feature type="domain" description="Glycoside hydrolase family 3 N-terminal" evidence="6">
    <location>
        <begin position="13"/>
        <end position="292"/>
    </location>
</feature>
<evidence type="ECO:0000313" key="7">
    <source>
        <dbReference type="EMBL" id="MBB4631838.1"/>
    </source>
</evidence>
<dbReference type="EC" id="3.2.1.52" evidence="3"/>
<dbReference type="Pfam" id="PF00933">
    <property type="entry name" value="Glyco_hydro_3"/>
    <property type="match status" value="1"/>
</dbReference>
<keyword evidence="4 7" id="KW-0378">Hydrolase</keyword>
<dbReference type="GO" id="GO:0004563">
    <property type="term" value="F:beta-N-acetylhexosaminidase activity"/>
    <property type="evidence" value="ECO:0007669"/>
    <property type="project" value="UniProtKB-EC"/>
</dbReference>
<evidence type="ECO:0000256" key="1">
    <source>
        <dbReference type="ARBA" id="ARBA00001231"/>
    </source>
</evidence>
<dbReference type="InterPro" id="IPR017853">
    <property type="entry name" value="GH"/>
</dbReference>
<sequence length="335" mass="34720">MTPLLLGLSGRTITDDERALFRAANPAGYILFARNIDTPEQVRALTADLRALAGRDDLPILIDQEGGRVARLAPPHWPEFPPARRFGEAFAVAPVTAIEAARMNAKAIALTLADLGISVGCLPVLDVPVPGAHDIIGDRAFAQEPGAVASLGDAVLRGLRAGGVVGVVKHIPGHGRAATDSHLELPVVTADIAALETDFAPFRALAAAPMAMTAHVLYEALDPDACASQSRIVVAQTIRAAIDFDGLLMADDLGMRALGGTLPERLAGVIAAGCDLALHCSGDFAENAALCEAAPHMTPQALDRLARAMAWAAADGETDIAALVARRDALLVSAA</sequence>
<dbReference type="SUPFAM" id="SSF51445">
    <property type="entry name" value="(Trans)glycosidases"/>
    <property type="match status" value="1"/>
</dbReference>
<dbReference type="Gene3D" id="3.20.20.300">
    <property type="entry name" value="Glycoside hydrolase, family 3, N-terminal domain"/>
    <property type="match status" value="1"/>
</dbReference>
<dbReference type="GO" id="GO:0009254">
    <property type="term" value="P:peptidoglycan turnover"/>
    <property type="evidence" value="ECO:0007669"/>
    <property type="project" value="TreeGrafter"/>
</dbReference>
<comment type="catalytic activity">
    <reaction evidence="1">
        <text>Hydrolysis of terminal non-reducing N-acetyl-D-hexosamine residues in N-acetyl-beta-D-hexosaminides.</text>
        <dbReference type="EC" id="3.2.1.52"/>
    </reaction>
</comment>
<dbReference type="PANTHER" id="PTHR30480:SF13">
    <property type="entry name" value="BETA-HEXOSAMINIDASE"/>
    <property type="match status" value="1"/>
</dbReference>
<dbReference type="InterPro" id="IPR050226">
    <property type="entry name" value="NagZ_Beta-hexosaminidase"/>
</dbReference>
<gene>
    <name evidence="7" type="ORF">GGQ98_001454</name>
</gene>
<proteinExistence type="inferred from homology"/>
<keyword evidence="8" id="KW-1185">Reference proteome</keyword>
<comment type="similarity">
    <text evidence="2">Belongs to the glycosyl hydrolase 3 family.</text>
</comment>
<protein>
    <recommendedName>
        <fullName evidence="3">beta-N-acetylhexosaminidase</fullName>
        <ecNumber evidence="3">3.2.1.52</ecNumber>
    </recommendedName>
</protein>
<evidence type="ECO:0000256" key="3">
    <source>
        <dbReference type="ARBA" id="ARBA00012663"/>
    </source>
</evidence>
<keyword evidence="5 7" id="KW-0326">Glycosidase</keyword>
<dbReference type="NCBIfam" id="NF003740">
    <property type="entry name" value="PRK05337.1"/>
    <property type="match status" value="1"/>
</dbReference>